<proteinExistence type="predicted"/>
<dbReference type="RefSeq" id="WP_368005137.1">
    <property type="nucleotide sequence ID" value="NZ_JAMXFF010000003.1"/>
</dbReference>
<dbReference type="EMBL" id="JAMXFF010000003">
    <property type="protein sequence ID" value="MCT7965446.1"/>
    <property type="molecule type" value="Genomic_DNA"/>
</dbReference>
<accession>A0ABT2MNH0</accession>
<dbReference type="Gene3D" id="3.40.50.300">
    <property type="entry name" value="P-loop containing nucleotide triphosphate hydrolases"/>
    <property type="match status" value="2"/>
</dbReference>
<evidence type="ECO:0000313" key="3">
    <source>
        <dbReference type="Proteomes" id="UP001525890"/>
    </source>
</evidence>
<dbReference type="SUPFAM" id="SSF52540">
    <property type="entry name" value="P-loop containing nucleoside triphosphate hydrolases"/>
    <property type="match status" value="1"/>
</dbReference>
<organism evidence="2 3">
    <name type="scientific">Laspinema palackyanum D2a</name>
    <dbReference type="NCBI Taxonomy" id="2953684"/>
    <lineage>
        <taxon>Bacteria</taxon>
        <taxon>Bacillati</taxon>
        <taxon>Cyanobacteriota</taxon>
        <taxon>Cyanophyceae</taxon>
        <taxon>Oscillatoriophycideae</taxon>
        <taxon>Oscillatoriales</taxon>
        <taxon>Laspinemataceae</taxon>
        <taxon>Laspinema</taxon>
        <taxon>Laspinema palackyanum</taxon>
    </lineage>
</organism>
<keyword evidence="3" id="KW-1185">Reference proteome</keyword>
<dbReference type="InterPro" id="IPR027417">
    <property type="entry name" value="P-loop_NTPase"/>
</dbReference>
<name>A0ABT2MNH0_9CYAN</name>
<dbReference type="Proteomes" id="UP001525890">
    <property type="component" value="Unassembled WGS sequence"/>
</dbReference>
<gene>
    <name evidence="2" type="ORF">NG799_03755</name>
</gene>
<dbReference type="PANTHER" id="PTHR43581">
    <property type="entry name" value="ATP/GTP PHOSPHATASE"/>
    <property type="match status" value="1"/>
</dbReference>
<dbReference type="PANTHER" id="PTHR43581:SF2">
    <property type="entry name" value="EXCINUCLEASE ATPASE SUBUNIT"/>
    <property type="match status" value="1"/>
</dbReference>
<dbReference type="CDD" id="cd00267">
    <property type="entry name" value="ABC_ATPase"/>
    <property type="match status" value="1"/>
</dbReference>
<dbReference type="Pfam" id="PF13304">
    <property type="entry name" value="AAA_21"/>
    <property type="match status" value="1"/>
</dbReference>
<sequence>MLNSLNVKNLTVFSESNLNFSKQLNIIIGENGTGKTHLLKIIYSALATSWEEGRNTTRNSPTKTLMQSRLAEKIVNVFRPESLGRLARRKQGRNRCDIQLIFENPQFDFAFSFSTNSKTEVLLEKVPESWLDIASVYLPTRELLTIFPNFVSVYEGHYLEFEETWRDTCLLLGAPLQRGPKEKRIQHLLAPLESAMGGAIILDKNGRFYLTNESGRLEMPLVAEGQRKLAMLARLIANGMLLDKGFLFWDEPEANLNPLLIKQVARSIVSLSQAGIQVFIATHSLFLLRELEILMTAHKNPPFSARFFGLHFSDDSVLVRQGDAIDEIGAITTLDEELAQSERFIQSGISG</sequence>
<dbReference type="InterPro" id="IPR051396">
    <property type="entry name" value="Bact_Antivir_Def_Nuclease"/>
</dbReference>
<dbReference type="InterPro" id="IPR003959">
    <property type="entry name" value="ATPase_AAA_core"/>
</dbReference>
<evidence type="ECO:0000313" key="2">
    <source>
        <dbReference type="EMBL" id="MCT7965446.1"/>
    </source>
</evidence>
<feature type="domain" description="ATPase AAA-type core" evidence="1">
    <location>
        <begin position="24"/>
        <end position="288"/>
    </location>
</feature>
<comment type="caution">
    <text evidence="2">The sequence shown here is derived from an EMBL/GenBank/DDBJ whole genome shotgun (WGS) entry which is preliminary data.</text>
</comment>
<evidence type="ECO:0000259" key="1">
    <source>
        <dbReference type="Pfam" id="PF13304"/>
    </source>
</evidence>
<protein>
    <submittedName>
        <fullName evidence="2">AAA family ATPase</fullName>
    </submittedName>
</protein>
<reference evidence="2 3" key="1">
    <citation type="journal article" date="2022" name="Front. Microbiol.">
        <title>High genomic differentiation and limited gene flow indicate recent cryptic speciation within the genus Laspinema (cyanobacteria).</title>
        <authorList>
            <person name="Stanojkovic A."/>
            <person name="Skoupy S."/>
            <person name="Skaloud P."/>
            <person name="Dvorak P."/>
        </authorList>
    </citation>
    <scope>NUCLEOTIDE SEQUENCE [LARGE SCALE GENOMIC DNA]</scope>
    <source>
        <strain evidence="2 3">D2a</strain>
    </source>
</reference>